<dbReference type="Proteomes" id="UP000094236">
    <property type="component" value="Unassembled WGS sequence"/>
</dbReference>
<gene>
    <name evidence="9" type="ORF">PACTADRAFT_49470</name>
</gene>
<dbReference type="Pfam" id="PF04716">
    <property type="entry name" value="ETC_C1_NDUFA5"/>
    <property type="match status" value="1"/>
</dbReference>
<dbReference type="GO" id="GO:0022904">
    <property type="term" value="P:respiratory electron transport chain"/>
    <property type="evidence" value="ECO:0007669"/>
    <property type="project" value="InterPro"/>
</dbReference>
<dbReference type="EMBL" id="KV454013">
    <property type="protein sequence ID" value="ODV96052.1"/>
    <property type="molecule type" value="Genomic_DNA"/>
</dbReference>
<keyword evidence="8" id="KW-0472">Membrane</keyword>
<keyword evidence="6" id="KW-0249">Electron transport</keyword>
<evidence type="ECO:0000256" key="7">
    <source>
        <dbReference type="ARBA" id="ARBA00023128"/>
    </source>
</evidence>
<evidence type="ECO:0000313" key="10">
    <source>
        <dbReference type="Proteomes" id="UP000094236"/>
    </source>
</evidence>
<keyword evidence="10" id="KW-1185">Reference proteome</keyword>
<dbReference type="InterPro" id="IPR006806">
    <property type="entry name" value="NDUFA5"/>
</dbReference>
<protein>
    <recommendedName>
        <fullName evidence="11">NADH dehydrogenase [ubiquinone] 1 alpha subcomplex subunit 5</fullName>
    </recommendedName>
</protein>
<keyword evidence="3" id="KW-0813">Transport</keyword>
<dbReference type="AlphaFoldDB" id="A0A1E4TWB3"/>
<evidence type="ECO:0008006" key="11">
    <source>
        <dbReference type="Google" id="ProtNLM"/>
    </source>
</evidence>
<keyword evidence="5" id="KW-0999">Mitochondrion inner membrane</keyword>
<proteinExistence type="inferred from homology"/>
<dbReference type="GO" id="GO:0005743">
    <property type="term" value="C:mitochondrial inner membrane"/>
    <property type="evidence" value="ECO:0007669"/>
    <property type="project" value="UniProtKB-SubCell"/>
</dbReference>
<comment type="subcellular location">
    <subcellularLocation>
        <location evidence="1">Mitochondrion inner membrane</location>
        <topology evidence="1">Peripheral membrane protein</topology>
        <orientation evidence="1">Matrix side</orientation>
    </subcellularLocation>
</comment>
<comment type="similarity">
    <text evidence="2">Belongs to the complex I NDUFA5 subunit family.</text>
</comment>
<evidence type="ECO:0000256" key="6">
    <source>
        <dbReference type="ARBA" id="ARBA00022982"/>
    </source>
</evidence>
<dbReference type="OrthoDB" id="286811at2759"/>
<evidence type="ECO:0000256" key="1">
    <source>
        <dbReference type="ARBA" id="ARBA00004443"/>
    </source>
</evidence>
<evidence type="ECO:0000256" key="5">
    <source>
        <dbReference type="ARBA" id="ARBA00022792"/>
    </source>
</evidence>
<evidence type="ECO:0000256" key="4">
    <source>
        <dbReference type="ARBA" id="ARBA00022660"/>
    </source>
</evidence>
<sequence>MKYFSYLRQAQEILVKANKGNPTGLTGLFQHPNPRPPLILLYKKTLDNLKEKFPNESIYKKSVETMTKNRLSIVEENEIIENIENKIGNGLIEELLVQAYEEYELSNKLAEWKCWEELQEKPLDDQWVYFDRK</sequence>
<dbReference type="PANTHER" id="PTHR12653:SF0">
    <property type="entry name" value="NADH DEHYDROGENASE [UBIQUINONE] 1 ALPHA SUBCOMPLEX SUBUNIT 5"/>
    <property type="match status" value="1"/>
</dbReference>
<dbReference type="PANTHER" id="PTHR12653">
    <property type="entry name" value="NADH-UBIQUINONE OXIDOREDUCTASE 13 KD-B SUBUNIT"/>
    <property type="match status" value="1"/>
</dbReference>
<keyword evidence="4" id="KW-0679">Respiratory chain</keyword>
<reference evidence="10" key="1">
    <citation type="submission" date="2016-05" db="EMBL/GenBank/DDBJ databases">
        <title>Comparative genomics of biotechnologically important yeasts.</title>
        <authorList>
            <consortium name="DOE Joint Genome Institute"/>
            <person name="Riley R."/>
            <person name="Haridas S."/>
            <person name="Wolfe K.H."/>
            <person name="Lopes M.R."/>
            <person name="Hittinger C.T."/>
            <person name="Goker M."/>
            <person name="Salamov A."/>
            <person name="Wisecaver J."/>
            <person name="Long T.M."/>
            <person name="Aerts A.L."/>
            <person name="Barry K."/>
            <person name="Choi C."/>
            <person name="Clum A."/>
            <person name="Coughlan A.Y."/>
            <person name="Deshpande S."/>
            <person name="Douglass A.P."/>
            <person name="Hanson S.J."/>
            <person name="Klenk H.-P."/>
            <person name="Labutti K."/>
            <person name="Lapidus A."/>
            <person name="Lindquist E."/>
            <person name="Lipzen A."/>
            <person name="Meier-Kolthoff J.P."/>
            <person name="Ohm R.A."/>
            <person name="Otillar R.P."/>
            <person name="Pangilinan J."/>
            <person name="Peng Y."/>
            <person name="Rokas A."/>
            <person name="Rosa C.A."/>
            <person name="Scheuner C."/>
            <person name="Sibirny A.A."/>
            <person name="Slot J.C."/>
            <person name="Stielow J.B."/>
            <person name="Sun H."/>
            <person name="Kurtzman C.P."/>
            <person name="Blackwell M."/>
            <person name="Grigoriev I.V."/>
            <person name="Jeffries T.W."/>
        </authorList>
    </citation>
    <scope>NUCLEOTIDE SEQUENCE [LARGE SCALE GENOMIC DNA]</scope>
    <source>
        <strain evidence="10">NRRL Y-2460</strain>
    </source>
</reference>
<dbReference type="STRING" id="669874.A0A1E4TWB3"/>
<keyword evidence="7" id="KW-0496">Mitochondrion</keyword>
<organism evidence="9 10">
    <name type="scientific">Pachysolen tannophilus NRRL Y-2460</name>
    <dbReference type="NCBI Taxonomy" id="669874"/>
    <lineage>
        <taxon>Eukaryota</taxon>
        <taxon>Fungi</taxon>
        <taxon>Dikarya</taxon>
        <taxon>Ascomycota</taxon>
        <taxon>Saccharomycotina</taxon>
        <taxon>Pichiomycetes</taxon>
        <taxon>Pachysolenaceae</taxon>
        <taxon>Pachysolen</taxon>
    </lineage>
</organism>
<evidence type="ECO:0000256" key="3">
    <source>
        <dbReference type="ARBA" id="ARBA00022448"/>
    </source>
</evidence>
<name>A0A1E4TWB3_PACTA</name>
<evidence type="ECO:0000313" key="9">
    <source>
        <dbReference type="EMBL" id="ODV96052.1"/>
    </source>
</evidence>
<accession>A0A1E4TWB3</accession>
<evidence type="ECO:0000256" key="2">
    <source>
        <dbReference type="ARBA" id="ARBA00010261"/>
    </source>
</evidence>
<evidence type="ECO:0000256" key="8">
    <source>
        <dbReference type="ARBA" id="ARBA00023136"/>
    </source>
</evidence>